<evidence type="ECO:0000259" key="2">
    <source>
        <dbReference type="Pfam" id="PF00082"/>
    </source>
</evidence>
<keyword evidence="4" id="KW-1185">Reference proteome</keyword>
<dbReference type="OrthoDB" id="3565018at2759"/>
<comment type="caution">
    <text evidence="3">The sequence shown here is derived from an EMBL/GenBank/DDBJ whole genome shotgun (WGS) entry which is preliminary data.</text>
</comment>
<evidence type="ECO:0000313" key="4">
    <source>
        <dbReference type="Proteomes" id="UP000813444"/>
    </source>
</evidence>
<dbReference type="Proteomes" id="UP000813444">
    <property type="component" value="Unassembled WGS sequence"/>
</dbReference>
<gene>
    <name evidence="3" type="ORF">B0I35DRAFT_413215</name>
</gene>
<name>A0A8K0WMZ1_9HYPO</name>
<protein>
    <recommendedName>
        <fullName evidence="2">Peptidase S8/S53 domain-containing protein</fullName>
    </recommendedName>
</protein>
<dbReference type="SUPFAM" id="SSF52743">
    <property type="entry name" value="Subtilisin-like"/>
    <property type="match status" value="1"/>
</dbReference>
<dbReference type="Gene3D" id="3.40.50.200">
    <property type="entry name" value="Peptidase S8/S53 domain"/>
    <property type="match status" value="1"/>
</dbReference>
<dbReference type="InterPro" id="IPR000209">
    <property type="entry name" value="Peptidase_S8/S53_dom"/>
</dbReference>
<accession>A0A8K0WMZ1</accession>
<evidence type="ECO:0000256" key="1">
    <source>
        <dbReference type="SAM" id="MobiDB-lite"/>
    </source>
</evidence>
<feature type="compositionally biased region" description="Polar residues" evidence="1">
    <location>
        <begin position="1"/>
        <end position="23"/>
    </location>
</feature>
<feature type="region of interest" description="Disordered" evidence="1">
    <location>
        <begin position="70"/>
        <end position="94"/>
    </location>
</feature>
<organism evidence="3 4">
    <name type="scientific">Stachybotrys elegans</name>
    <dbReference type="NCBI Taxonomy" id="80388"/>
    <lineage>
        <taxon>Eukaryota</taxon>
        <taxon>Fungi</taxon>
        <taxon>Dikarya</taxon>
        <taxon>Ascomycota</taxon>
        <taxon>Pezizomycotina</taxon>
        <taxon>Sordariomycetes</taxon>
        <taxon>Hypocreomycetidae</taxon>
        <taxon>Hypocreales</taxon>
        <taxon>Stachybotryaceae</taxon>
        <taxon>Stachybotrys</taxon>
    </lineage>
</organism>
<dbReference type="InterPro" id="IPR036852">
    <property type="entry name" value="Peptidase_S8/S53_dom_sf"/>
</dbReference>
<dbReference type="GO" id="GO:0004252">
    <property type="term" value="F:serine-type endopeptidase activity"/>
    <property type="evidence" value="ECO:0007669"/>
    <property type="project" value="InterPro"/>
</dbReference>
<dbReference type="AlphaFoldDB" id="A0A8K0WMZ1"/>
<feature type="domain" description="Peptidase S8/S53" evidence="2">
    <location>
        <begin position="651"/>
        <end position="874"/>
    </location>
</feature>
<dbReference type="GO" id="GO:0006508">
    <property type="term" value="P:proteolysis"/>
    <property type="evidence" value="ECO:0007669"/>
    <property type="project" value="InterPro"/>
</dbReference>
<dbReference type="EMBL" id="JAGPNK010000015">
    <property type="protein sequence ID" value="KAH7308587.1"/>
    <property type="molecule type" value="Genomic_DNA"/>
</dbReference>
<feature type="compositionally biased region" description="Polar residues" evidence="1">
    <location>
        <begin position="70"/>
        <end position="92"/>
    </location>
</feature>
<evidence type="ECO:0000313" key="3">
    <source>
        <dbReference type="EMBL" id="KAH7308587.1"/>
    </source>
</evidence>
<reference evidence="3" key="1">
    <citation type="journal article" date="2021" name="Nat. Commun.">
        <title>Genetic determinants of endophytism in the Arabidopsis root mycobiome.</title>
        <authorList>
            <person name="Mesny F."/>
            <person name="Miyauchi S."/>
            <person name="Thiergart T."/>
            <person name="Pickel B."/>
            <person name="Atanasova L."/>
            <person name="Karlsson M."/>
            <person name="Huettel B."/>
            <person name="Barry K.W."/>
            <person name="Haridas S."/>
            <person name="Chen C."/>
            <person name="Bauer D."/>
            <person name="Andreopoulos W."/>
            <person name="Pangilinan J."/>
            <person name="LaButti K."/>
            <person name="Riley R."/>
            <person name="Lipzen A."/>
            <person name="Clum A."/>
            <person name="Drula E."/>
            <person name="Henrissat B."/>
            <person name="Kohler A."/>
            <person name="Grigoriev I.V."/>
            <person name="Martin F.M."/>
            <person name="Hacquard S."/>
        </authorList>
    </citation>
    <scope>NUCLEOTIDE SEQUENCE</scope>
    <source>
        <strain evidence="3">MPI-CAGE-CH-0235</strain>
    </source>
</reference>
<dbReference type="Pfam" id="PF00082">
    <property type="entry name" value="Peptidase_S8"/>
    <property type="match status" value="1"/>
</dbReference>
<proteinExistence type="predicted"/>
<feature type="region of interest" description="Disordered" evidence="1">
    <location>
        <begin position="1"/>
        <end position="31"/>
    </location>
</feature>
<sequence>MMKAQKTLSETELTSPEQTSPNGDASHDEESCPKDALFQQLKAFLDWGDRVGVNRIPILSQAVKDYQTSLPWNSPSNDHSKHLSGSGTSTSALPALDQKEDDDQYNGSGKTPQDLPAYSIALALCQVDPTLAFTGFDNEMTPFHAVTDAGLIPLLEIMLSGLDNYEGDVTKHICVEYNERIALQMVTATNPPRLDVLKLLLSKFADMVDVESITSTIQKTSPKDEGKADATLEAFNMLAEAGGVFRPERTPHDDKPDCYNKFATYENAKLGIEIGDLWLWKLFDKDTRKIFMSRPGCDFLHVAVRNQRQDMVAYMLDEFPAHAGVKAPNYPLQNLPPKGRSKDDATFTSIRNDLIAAMIWNRDLSIQDIRKVLKDSQIDASQMCLHLATVDTSERSFSDYVQFLNSSETEQRSFFKFESVLKYAWFPNLRTPSSPNNALPLGNKRLEHAEIQVVYKWLKGLGVTKVMEVSVPDRLDTPHSDDVVAECVNGWDTRILKWKKLDLYLGNLYPGGSEDEDKLEELELYSSGNRSVHDQWYKQLERFKKLRKLSVWVVKDVMSDARAEQVKEELENGLALVKKRLEEQHSGRFAEQDHDPDNQPFTLDSCFWDSNLSYVVPTNLEDIAVKTAWPTLDAFTQAFKNHSLANGAPRTKVAIIDSGVVVYGGLSEINSSSSANPDKDLAHRIVDGVSLVSSGNSEEPFWHATEPHGTQMAKLISSINPLCELYVIKVTETRAAGVSANNVAAAVEWAREKEVDIISLSLVVHQDRDQNLAREIILAKDKDIVILSSTADGGMRNENTTTSADKPAHRDVITIAASDWNGNVLDKSQKTGYNYCIVGDNVPVGLVPFLKSREVVSGSSVATALAAGLASLIVACCRISANCNTEGDAKWRYRKVIDTMEAMSIGGMPPKWVDLDNFCGKGKQLGGQFQFELFVDSNFKLP</sequence>